<feature type="region of interest" description="Disordered" evidence="1">
    <location>
        <begin position="22"/>
        <end position="56"/>
    </location>
</feature>
<evidence type="ECO:0000313" key="2">
    <source>
        <dbReference type="EMBL" id="PQM37008.1"/>
    </source>
</evidence>
<evidence type="ECO:0000256" key="1">
    <source>
        <dbReference type="SAM" id="MobiDB-lite"/>
    </source>
</evidence>
<protein>
    <submittedName>
        <fullName evidence="2">Ubiquitin-conjugating enzyme E2-23 kDa isoform X2</fullName>
    </submittedName>
</protein>
<feature type="compositionally biased region" description="Basic and acidic residues" evidence="1">
    <location>
        <begin position="22"/>
        <end position="32"/>
    </location>
</feature>
<dbReference type="STRING" id="2094558.A0A314UJ62"/>
<dbReference type="EMBL" id="PJQY01003489">
    <property type="protein sequence ID" value="PQM37008.1"/>
    <property type="molecule type" value="Genomic_DNA"/>
</dbReference>
<feature type="compositionally biased region" description="Acidic residues" evidence="1">
    <location>
        <begin position="33"/>
        <end position="47"/>
    </location>
</feature>
<dbReference type="Proteomes" id="UP000250321">
    <property type="component" value="Unassembled WGS sequence"/>
</dbReference>
<dbReference type="OrthoDB" id="269518at2759"/>
<accession>A0A314UJ62</accession>
<name>A0A314UJ62_PRUYE</name>
<comment type="caution">
    <text evidence="2">The sequence shown here is derived from an EMBL/GenBank/DDBJ whole genome shotgun (WGS) entry which is preliminary data.</text>
</comment>
<proteinExistence type="predicted"/>
<reference evidence="2 3" key="1">
    <citation type="submission" date="2018-02" db="EMBL/GenBank/DDBJ databases">
        <title>Draft genome of wild Prunus yedoensis var. nudiflora.</title>
        <authorList>
            <person name="Baek S."/>
            <person name="Kim J.-H."/>
            <person name="Choi K."/>
            <person name="Kim G.-B."/>
            <person name="Cho A."/>
            <person name="Jang H."/>
            <person name="Shin C.-H."/>
            <person name="Yu H.-J."/>
            <person name="Mun J.-H."/>
        </authorList>
    </citation>
    <scope>NUCLEOTIDE SEQUENCE [LARGE SCALE GENOMIC DNA]</scope>
    <source>
        <strain evidence="3">cv. Jeju island</strain>
        <tissue evidence="2">Leaf</tissue>
    </source>
</reference>
<organism evidence="2 3">
    <name type="scientific">Prunus yedoensis var. nudiflora</name>
    <dbReference type="NCBI Taxonomy" id="2094558"/>
    <lineage>
        <taxon>Eukaryota</taxon>
        <taxon>Viridiplantae</taxon>
        <taxon>Streptophyta</taxon>
        <taxon>Embryophyta</taxon>
        <taxon>Tracheophyta</taxon>
        <taxon>Spermatophyta</taxon>
        <taxon>Magnoliopsida</taxon>
        <taxon>eudicotyledons</taxon>
        <taxon>Gunneridae</taxon>
        <taxon>Pentapetalae</taxon>
        <taxon>rosids</taxon>
        <taxon>fabids</taxon>
        <taxon>Rosales</taxon>
        <taxon>Rosaceae</taxon>
        <taxon>Amygdaloideae</taxon>
        <taxon>Amygdaleae</taxon>
        <taxon>Prunus</taxon>
    </lineage>
</organism>
<dbReference type="AlphaFoldDB" id="A0A314UJ62"/>
<evidence type="ECO:0000313" key="3">
    <source>
        <dbReference type="Proteomes" id="UP000250321"/>
    </source>
</evidence>
<sequence>MMRDRAAYEQRVKEFCQKYAKPEDIGAVPEDKSSDEELSEDESDSCDDQVAGQADP</sequence>
<gene>
    <name evidence="2" type="ORF">Pyn_03107</name>
</gene>
<keyword evidence="3" id="KW-1185">Reference proteome</keyword>